<feature type="binding site" evidence="4">
    <location>
        <begin position="133"/>
        <end position="141"/>
    </location>
    <ligand>
        <name>ATP</name>
        <dbReference type="ChEBI" id="CHEBI:30616"/>
    </ligand>
</feature>
<keyword evidence="7" id="KW-1185">Reference proteome</keyword>
<protein>
    <recommendedName>
        <fullName evidence="5">5-formyltetrahydrofolate cyclo-ligase</fullName>
        <ecNumber evidence="5">6.3.3.2</ecNumber>
    </recommendedName>
</protein>
<dbReference type="InterPro" id="IPR037171">
    <property type="entry name" value="NagB/RpiA_transferase-like"/>
</dbReference>
<gene>
    <name evidence="6" type="ORF">SAMN04488530_1671</name>
</gene>
<dbReference type="STRING" id="1121321.SAMN04488530_1671"/>
<organism evidence="6 7">
    <name type="scientific">Asaccharospora irregularis DSM 2635</name>
    <dbReference type="NCBI Taxonomy" id="1121321"/>
    <lineage>
        <taxon>Bacteria</taxon>
        <taxon>Bacillati</taxon>
        <taxon>Bacillota</taxon>
        <taxon>Clostridia</taxon>
        <taxon>Peptostreptococcales</taxon>
        <taxon>Peptostreptococcaceae</taxon>
        <taxon>Asaccharospora</taxon>
    </lineage>
</organism>
<evidence type="ECO:0000256" key="3">
    <source>
        <dbReference type="ARBA" id="ARBA00022840"/>
    </source>
</evidence>
<feature type="binding site" evidence="4">
    <location>
        <begin position="2"/>
        <end position="6"/>
    </location>
    <ligand>
        <name>ATP</name>
        <dbReference type="ChEBI" id="CHEBI:30616"/>
    </ligand>
</feature>
<evidence type="ECO:0000256" key="1">
    <source>
        <dbReference type="ARBA" id="ARBA00010638"/>
    </source>
</evidence>
<keyword evidence="6" id="KW-0436">Ligase</keyword>
<dbReference type="PANTHER" id="PTHR23407:SF1">
    <property type="entry name" value="5-FORMYLTETRAHYDROFOLATE CYCLO-LIGASE"/>
    <property type="match status" value="1"/>
</dbReference>
<dbReference type="GO" id="GO:0046872">
    <property type="term" value="F:metal ion binding"/>
    <property type="evidence" value="ECO:0007669"/>
    <property type="project" value="UniProtKB-KW"/>
</dbReference>
<dbReference type="AlphaFoldDB" id="A0A1M5TNY3"/>
<keyword evidence="3 4" id="KW-0067">ATP-binding</keyword>
<dbReference type="RefSeq" id="WP_073127846.1">
    <property type="nucleotide sequence ID" value="NZ_BAABCH010000013.1"/>
</dbReference>
<comment type="similarity">
    <text evidence="1 5">Belongs to the 5-formyltetrahydrofolate cyclo-ligase family.</text>
</comment>
<dbReference type="Gene3D" id="3.40.50.10420">
    <property type="entry name" value="NagB/RpiA/CoA transferase-like"/>
    <property type="match status" value="1"/>
</dbReference>
<proteinExistence type="inferred from homology"/>
<evidence type="ECO:0000256" key="5">
    <source>
        <dbReference type="RuleBase" id="RU361279"/>
    </source>
</evidence>
<keyword evidence="5" id="KW-0479">Metal-binding</keyword>
<dbReference type="GO" id="GO:0030272">
    <property type="term" value="F:5-formyltetrahydrofolate cyclo-ligase activity"/>
    <property type="evidence" value="ECO:0007669"/>
    <property type="project" value="UniProtKB-EC"/>
</dbReference>
<dbReference type="GO" id="GO:0035999">
    <property type="term" value="P:tetrahydrofolate interconversion"/>
    <property type="evidence" value="ECO:0007669"/>
    <property type="project" value="TreeGrafter"/>
</dbReference>
<comment type="catalytic activity">
    <reaction evidence="5">
        <text>(6S)-5-formyl-5,6,7,8-tetrahydrofolate + ATP = (6R)-5,10-methenyltetrahydrofolate + ADP + phosphate</text>
        <dbReference type="Rhea" id="RHEA:10488"/>
        <dbReference type="ChEBI" id="CHEBI:30616"/>
        <dbReference type="ChEBI" id="CHEBI:43474"/>
        <dbReference type="ChEBI" id="CHEBI:57455"/>
        <dbReference type="ChEBI" id="CHEBI:57457"/>
        <dbReference type="ChEBI" id="CHEBI:456216"/>
        <dbReference type="EC" id="6.3.3.2"/>
    </reaction>
</comment>
<keyword evidence="5" id="KW-0460">Magnesium</keyword>
<accession>A0A1M5TNY3</accession>
<dbReference type="NCBIfam" id="TIGR02727">
    <property type="entry name" value="MTHFS_bact"/>
    <property type="match status" value="1"/>
</dbReference>
<evidence type="ECO:0000313" key="7">
    <source>
        <dbReference type="Proteomes" id="UP000243255"/>
    </source>
</evidence>
<dbReference type="GO" id="GO:0009396">
    <property type="term" value="P:folic acid-containing compound biosynthetic process"/>
    <property type="evidence" value="ECO:0007669"/>
    <property type="project" value="TreeGrafter"/>
</dbReference>
<evidence type="ECO:0000313" key="6">
    <source>
        <dbReference type="EMBL" id="SHH52083.1"/>
    </source>
</evidence>
<name>A0A1M5TNY3_9FIRM</name>
<keyword evidence="2 4" id="KW-0547">Nucleotide-binding</keyword>
<dbReference type="InterPro" id="IPR024185">
    <property type="entry name" value="FTHF_cligase-like_sf"/>
</dbReference>
<dbReference type="PIRSF" id="PIRSF006806">
    <property type="entry name" value="FTHF_cligase"/>
    <property type="match status" value="1"/>
</dbReference>
<feature type="binding site" evidence="4">
    <location>
        <position position="53"/>
    </location>
    <ligand>
        <name>substrate</name>
    </ligand>
</feature>
<dbReference type="InterPro" id="IPR002698">
    <property type="entry name" value="FTHF_cligase"/>
</dbReference>
<dbReference type="OrthoDB" id="9801938at2"/>
<dbReference type="Proteomes" id="UP000243255">
    <property type="component" value="Unassembled WGS sequence"/>
</dbReference>
<feature type="binding site" evidence="4">
    <location>
        <position position="48"/>
    </location>
    <ligand>
        <name>substrate</name>
    </ligand>
</feature>
<dbReference type="Pfam" id="PF01812">
    <property type="entry name" value="5-FTHF_cyc-lig"/>
    <property type="match status" value="1"/>
</dbReference>
<dbReference type="SUPFAM" id="SSF100950">
    <property type="entry name" value="NagB/RpiA/CoA transferase-like"/>
    <property type="match status" value="1"/>
</dbReference>
<sequence length="189" mass="21902">MKNEFRKKAIAIREKQDYFNQCQNSILITERLLSIDCIKKADTIMLYLDFNNEVKTDKLVQNLISMGKRVVSPISVKETRELLPYEIKDLNSNIKISDYGIREPDPQTSQYIYPKEIDVVIVPAIAFDKNGFRLGYGAGFYDRFLITLRDDAITVGVAFELQVFDEIPIEDHDVKLDYIITENRTINPK</sequence>
<dbReference type="EC" id="6.3.3.2" evidence="5"/>
<dbReference type="GO" id="GO:0005524">
    <property type="term" value="F:ATP binding"/>
    <property type="evidence" value="ECO:0007669"/>
    <property type="project" value="UniProtKB-KW"/>
</dbReference>
<dbReference type="PANTHER" id="PTHR23407">
    <property type="entry name" value="ATPASE INHIBITOR/5-FORMYLTETRAHYDROFOLATE CYCLO-LIGASE"/>
    <property type="match status" value="1"/>
</dbReference>
<reference evidence="7" key="1">
    <citation type="submission" date="2016-11" db="EMBL/GenBank/DDBJ databases">
        <authorList>
            <person name="Varghese N."/>
            <person name="Submissions S."/>
        </authorList>
    </citation>
    <scope>NUCLEOTIDE SEQUENCE [LARGE SCALE GENOMIC DNA]</scope>
    <source>
        <strain evidence="7">DSM 2635</strain>
    </source>
</reference>
<evidence type="ECO:0000256" key="2">
    <source>
        <dbReference type="ARBA" id="ARBA00022741"/>
    </source>
</evidence>
<comment type="cofactor">
    <cofactor evidence="5">
        <name>Mg(2+)</name>
        <dbReference type="ChEBI" id="CHEBI:18420"/>
    </cofactor>
</comment>
<dbReference type="EMBL" id="FQWX01000067">
    <property type="protein sequence ID" value="SHH52083.1"/>
    <property type="molecule type" value="Genomic_DNA"/>
</dbReference>
<evidence type="ECO:0000256" key="4">
    <source>
        <dbReference type="PIRSR" id="PIRSR006806-1"/>
    </source>
</evidence>